<keyword evidence="3" id="KW-1185">Reference proteome</keyword>
<dbReference type="EMBL" id="CAQQ02134473">
    <property type="status" value="NOT_ANNOTATED_CDS"/>
    <property type="molecule type" value="Genomic_DNA"/>
</dbReference>
<dbReference type="Proteomes" id="UP000015102">
    <property type="component" value="Unassembled WGS sequence"/>
</dbReference>
<feature type="region of interest" description="Disordered" evidence="1">
    <location>
        <begin position="1"/>
        <end position="20"/>
    </location>
</feature>
<evidence type="ECO:0000313" key="2">
    <source>
        <dbReference type="EnsemblMetazoa" id="MESCA003453-PA"/>
    </source>
</evidence>
<dbReference type="STRING" id="36166.T1GJ14"/>
<reference evidence="3" key="1">
    <citation type="submission" date="2013-02" db="EMBL/GenBank/DDBJ databases">
        <authorList>
            <person name="Hughes D."/>
        </authorList>
    </citation>
    <scope>NUCLEOTIDE SEQUENCE</scope>
    <source>
        <strain>Durham</strain>
        <strain evidence="3">NC isolate 2 -- Noor lab</strain>
    </source>
</reference>
<protein>
    <submittedName>
        <fullName evidence="2">Uncharacterized protein</fullName>
    </submittedName>
</protein>
<accession>T1GJ14</accession>
<dbReference type="EnsemblMetazoa" id="MESCA003453-RA">
    <property type="protein sequence ID" value="MESCA003453-PA"/>
    <property type="gene ID" value="MESCA003453"/>
</dbReference>
<dbReference type="AlphaFoldDB" id="T1GJ14"/>
<reference evidence="2" key="2">
    <citation type="submission" date="2015-06" db="UniProtKB">
        <authorList>
            <consortium name="EnsemblMetazoa"/>
        </authorList>
    </citation>
    <scope>IDENTIFICATION</scope>
</reference>
<dbReference type="OMA" id="SHRWPSI"/>
<name>T1GJ14_MEGSC</name>
<sequence length="104" mass="11779">MACPFLRRDESLSKQQSTDQVGSWQLEDELLDTADSDALSLTHLQMAIQLLTEPANEDLNLAVTSMVGKYSHRWPSIENLKIDLKTLKNKPDYDYLADIQATLL</sequence>
<feature type="compositionally biased region" description="Basic and acidic residues" evidence="1">
    <location>
        <begin position="1"/>
        <end position="12"/>
    </location>
</feature>
<dbReference type="HOGENOM" id="CLU_2256782_0_0_1"/>
<organism evidence="2 3">
    <name type="scientific">Megaselia scalaris</name>
    <name type="common">Humpbacked fly</name>
    <name type="synonym">Phora scalaris</name>
    <dbReference type="NCBI Taxonomy" id="36166"/>
    <lineage>
        <taxon>Eukaryota</taxon>
        <taxon>Metazoa</taxon>
        <taxon>Ecdysozoa</taxon>
        <taxon>Arthropoda</taxon>
        <taxon>Hexapoda</taxon>
        <taxon>Insecta</taxon>
        <taxon>Pterygota</taxon>
        <taxon>Neoptera</taxon>
        <taxon>Endopterygota</taxon>
        <taxon>Diptera</taxon>
        <taxon>Brachycera</taxon>
        <taxon>Muscomorpha</taxon>
        <taxon>Platypezoidea</taxon>
        <taxon>Phoridae</taxon>
        <taxon>Megaseliini</taxon>
        <taxon>Megaselia</taxon>
    </lineage>
</organism>
<evidence type="ECO:0000313" key="3">
    <source>
        <dbReference type="Proteomes" id="UP000015102"/>
    </source>
</evidence>
<evidence type="ECO:0000256" key="1">
    <source>
        <dbReference type="SAM" id="MobiDB-lite"/>
    </source>
</evidence>
<proteinExistence type="predicted"/>